<sequence length="151" mass="17144">MNNKLVWAKKKKIVFREREREGKKLWEIENRQRVSPMGIGGTTSASCSDEGNMPPYYGTFQGVANFYPPQPSSSHNSYQGYTLLPVYAVLEGHPIRERRLPCCGLGLGWCLFILGFFLGGIPWYFGTFLLLCTRVDYREKPGLIACTIVKL</sequence>
<keyword evidence="3" id="KW-1185">Reference proteome</keyword>
<organism evidence="2 3">
    <name type="scientific">Arachis hypogaea</name>
    <name type="common">Peanut</name>
    <dbReference type="NCBI Taxonomy" id="3818"/>
    <lineage>
        <taxon>Eukaryota</taxon>
        <taxon>Viridiplantae</taxon>
        <taxon>Streptophyta</taxon>
        <taxon>Embryophyta</taxon>
        <taxon>Tracheophyta</taxon>
        <taxon>Spermatophyta</taxon>
        <taxon>Magnoliopsida</taxon>
        <taxon>eudicotyledons</taxon>
        <taxon>Gunneridae</taxon>
        <taxon>Pentapetalae</taxon>
        <taxon>rosids</taxon>
        <taxon>fabids</taxon>
        <taxon>Fabales</taxon>
        <taxon>Fabaceae</taxon>
        <taxon>Papilionoideae</taxon>
        <taxon>50 kb inversion clade</taxon>
        <taxon>dalbergioids sensu lato</taxon>
        <taxon>Dalbergieae</taxon>
        <taxon>Pterocarpus clade</taxon>
        <taxon>Arachis</taxon>
    </lineage>
</organism>
<name>A0A445BCG5_ARAHY</name>
<protein>
    <recommendedName>
        <fullName evidence="4">60S ribosomal protein L18a-like protein</fullName>
    </recommendedName>
</protein>
<comment type="caution">
    <text evidence="2">The sequence shown here is derived from an EMBL/GenBank/DDBJ whole genome shotgun (WGS) entry which is preliminary data.</text>
</comment>
<dbReference type="PANTHER" id="PTHR46631">
    <property type="entry name" value="60S RIBOSOMAL PROTEIN L18A-LIKE"/>
    <property type="match status" value="1"/>
</dbReference>
<evidence type="ECO:0000313" key="2">
    <source>
        <dbReference type="EMBL" id="RYR36367.1"/>
    </source>
</evidence>
<keyword evidence="1" id="KW-0472">Membrane</keyword>
<dbReference type="EMBL" id="SDMP01000010">
    <property type="protein sequence ID" value="RYR36367.1"/>
    <property type="molecule type" value="Genomic_DNA"/>
</dbReference>
<evidence type="ECO:0008006" key="4">
    <source>
        <dbReference type="Google" id="ProtNLM"/>
    </source>
</evidence>
<gene>
    <name evidence="2" type="ORF">Ahy_A10g051341</name>
</gene>
<reference evidence="2 3" key="1">
    <citation type="submission" date="2019-01" db="EMBL/GenBank/DDBJ databases">
        <title>Sequencing of cultivated peanut Arachis hypogaea provides insights into genome evolution and oil improvement.</title>
        <authorList>
            <person name="Chen X."/>
        </authorList>
    </citation>
    <scope>NUCLEOTIDE SEQUENCE [LARGE SCALE GENOMIC DNA]</scope>
    <source>
        <strain evidence="3">cv. Fuhuasheng</strain>
        <tissue evidence="2">Leaves</tissue>
    </source>
</reference>
<dbReference type="PANTHER" id="PTHR46631:SF21">
    <property type="entry name" value="60S RIBOSOMAL PROTEIN L18A-LIKE PROTEIN"/>
    <property type="match status" value="1"/>
</dbReference>
<keyword evidence="1" id="KW-1133">Transmembrane helix</keyword>
<accession>A0A445BCG5</accession>
<dbReference type="Proteomes" id="UP000289738">
    <property type="component" value="Chromosome A10"/>
</dbReference>
<proteinExistence type="predicted"/>
<dbReference type="STRING" id="3818.A0A445BCG5"/>
<evidence type="ECO:0000313" key="3">
    <source>
        <dbReference type="Proteomes" id="UP000289738"/>
    </source>
</evidence>
<dbReference type="AlphaFoldDB" id="A0A445BCG5"/>
<evidence type="ECO:0000256" key="1">
    <source>
        <dbReference type="SAM" id="Phobius"/>
    </source>
</evidence>
<keyword evidence="1" id="KW-0812">Transmembrane</keyword>
<feature type="transmembrane region" description="Helical" evidence="1">
    <location>
        <begin position="105"/>
        <end position="125"/>
    </location>
</feature>
<dbReference type="InterPro" id="IPR044804">
    <property type="entry name" value="Ribosomal_eL20z-like"/>
</dbReference>